<accession>A0A9I9EGS3</accession>
<organism evidence="3">
    <name type="scientific">Cucumis melo</name>
    <name type="common">Muskmelon</name>
    <dbReference type="NCBI Taxonomy" id="3656"/>
    <lineage>
        <taxon>Eukaryota</taxon>
        <taxon>Viridiplantae</taxon>
        <taxon>Streptophyta</taxon>
        <taxon>Embryophyta</taxon>
        <taxon>Tracheophyta</taxon>
        <taxon>Spermatophyta</taxon>
        <taxon>Magnoliopsida</taxon>
        <taxon>eudicotyledons</taxon>
        <taxon>Gunneridae</taxon>
        <taxon>Pentapetalae</taxon>
        <taxon>rosids</taxon>
        <taxon>fabids</taxon>
        <taxon>Cucurbitales</taxon>
        <taxon>Cucurbitaceae</taxon>
        <taxon>Benincaseae</taxon>
        <taxon>Cucumis</taxon>
    </lineage>
</organism>
<feature type="chain" id="PRO_5039953411" description="Secreted protein" evidence="2">
    <location>
        <begin position="21"/>
        <end position="78"/>
    </location>
</feature>
<feature type="signal peptide" evidence="2">
    <location>
        <begin position="1"/>
        <end position="20"/>
    </location>
</feature>
<name>A0A9I9EGS3_CUCME</name>
<keyword evidence="1" id="KW-1133">Transmembrane helix</keyword>
<evidence type="ECO:0000256" key="2">
    <source>
        <dbReference type="SAM" id="SignalP"/>
    </source>
</evidence>
<reference evidence="3" key="1">
    <citation type="submission" date="2023-03" db="UniProtKB">
        <authorList>
            <consortium name="EnsemblPlants"/>
        </authorList>
    </citation>
    <scope>IDENTIFICATION</scope>
</reference>
<proteinExistence type="predicted"/>
<sequence>MLVTLVVCLCVHVFTYCAWALACAKAMRVMHGVACVMGHGAVARPPVLMGASKAWHVLLAMLGVFGLCGNVLAPIRLC</sequence>
<dbReference type="AlphaFoldDB" id="A0A9I9EGS3"/>
<keyword evidence="2" id="KW-0732">Signal</keyword>
<keyword evidence="1" id="KW-0812">Transmembrane</keyword>
<protein>
    <recommendedName>
        <fullName evidence="4">Secreted protein</fullName>
    </recommendedName>
</protein>
<evidence type="ECO:0000256" key="1">
    <source>
        <dbReference type="SAM" id="Phobius"/>
    </source>
</evidence>
<evidence type="ECO:0000313" key="3">
    <source>
        <dbReference type="EnsemblPlants" id="MELO3C033506.2.1"/>
    </source>
</evidence>
<keyword evidence="1" id="KW-0472">Membrane</keyword>
<dbReference type="Gramene" id="MELO3C033506.2.1">
    <property type="protein sequence ID" value="MELO3C033506.2.1"/>
    <property type="gene ID" value="MELO3C033506.2"/>
</dbReference>
<dbReference type="EnsemblPlants" id="MELO3C033506.2.1">
    <property type="protein sequence ID" value="MELO3C033506.2.1"/>
    <property type="gene ID" value="MELO3C033506.2"/>
</dbReference>
<feature type="transmembrane region" description="Helical" evidence="1">
    <location>
        <begin position="54"/>
        <end position="73"/>
    </location>
</feature>
<evidence type="ECO:0008006" key="4">
    <source>
        <dbReference type="Google" id="ProtNLM"/>
    </source>
</evidence>